<evidence type="ECO:0000256" key="3">
    <source>
        <dbReference type="ARBA" id="ARBA00017876"/>
    </source>
</evidence>
<dbReference type="GO" id="GO:0015450">
    <property type="term" value="F:protein-transporting ATPase activity"/>
    <property type="evidence" value="ECO:0007669"/>
    <property type="project" value="UniProtKB-UniRule"/>
</dbReference>
<feature type="compositionally biased region" description="Low complexity" evidence="13">
    <location>
        <begin position="108"/>
        <end position="117"/>
    </location>
</feature>
<gene>
    <name evidence="14" type="ORF">FRZ44_24890</name>
</gene>
<dbReference type="Proteomes" id="UP000326202">
    <property type="component" value="Chromosome"/>
</dbReference>
<evidence type="ECO:0000313" key="14">
    <source>
        <dbReference type="EMBL" id="QEX17193.1"/>
    </source>
</evidence>
<sequence>MQQVVLVIHLMLAVALIAVVLMQRSEGGGIGLGTAGSGGMGGFLSGRGQANLLTRTTAIIAACFIATSILLALLARHGTGPVSIFDQATPPPAQEQPLQPSDSGTGTGTTAPTTPTAPSVPLGQQ</sequence>
<dbReference type="PRINTS" id="PR01651">
    <property type="entry name" value="SECGEXPORT"/>
</dbReference>
<evidence type="ECO:0000256" key="6">
    <source>
        <dbReference type="ARBA" id="ARBA00022692"/>
    </source>
</evidence>
<dbReference type="EMBL" id="CP042906">
    <property type="protein sequence ID" value="QEX17193.1"/>
    <property type="molecule type" value="Genomic_DNA"/>
</dbReference>
<dbReference type="GO" id="GO:0005886">
    <property type="term" value="C:plasma membrane"/>
    <property type="evidence" value="ECO:0007669"/>
    <property type="project" value="UniProtKB-SubCell"/>
</dbReference>
<comment type="similarity">
    <text evidence="2 12">Belongs to the SecG family.</text>
</comment>
<feature type="region of interest" description="Disordered" evidence="13">
    <location>
        <begin position="83"/>
        <end position="125"/>
    </location>
</feature>
<protein>
    <recommendedName>
        <fullName evidence="3 12">Protein-export membrane protein SecG</fullName>
    </recommendedName>
</protein>
<dbReference type="PANTHER" id="PTHR34182">
    <property type="entry name" value="PROTEIN-EXPORT MEMBRANE PROTEIN SECG"/>
    <property type="match status" value="1"/>
</dbReference>
<keyword evidence="5 12" id="KW-1003">Cell membrane</keyword>
<evidence type="ECO:0000256" key="11">
    <source>
        <dbReference type="ARBA" id="ARBA00025182"/>
    </source>
</evidence>
<reference evidence="14 15" key="1">
    <citation type="submission" date="2019-08" db="EMBL/GenBank/DDBJ databases">
        <title>Hyperibacter terrae gen. nov., sp. nov. and Hyperibacter viscosus sp. nov., two new members in the family Rhodospirillaceae isolated from the rhizosphere of Hypericum perforatum.</title>
        <authorList>
            <person name="Noviana Z."/>
        </authorList>
    </citation>
    <scope>NUCLEOTIDE SEQUENCE [LARGE SCALE GENOMIC DNA]</scope>
    <source>
        <strain evidence="14 15">R5913</strain>
    </source>
</reference>
<comment type="caution">
    <text evidence="12">Lacks conserved residue(s) required for the propagation of feature annotation.</text>
</comment>
<evidence type="ECO:0000256" key="7">
    <source>
        <dbReference type="ARBA" id="ARBA00022927"/>
    </source>
</evidence>
<evidence type="ECO:0000256" key="8">
    <source>
        <dbReference type="ARBA" id="ARBA00022989"/>
    </source>
</evidence>
<evidence type="ECO:0000256" key="2">
    <source>
        <dbReference type="ARBA" id="ARBA00008445"/>
    </source>
</evidence>
<dbReference type="InterPro" id="IPR004692">
    <property type="entry name" value="SecG"/>
</dbReference>
<evidence type="ECO:0000256" key="10">
    <source>
        <dbReference type="ARBA" id="ARBA00023136"/>
    </source>
</evidence>
<keyword evidence="6 12" id="KW-0812">Transmembrane</keyword>
<keyword evidence="15" id="KW-1185">Reference proteome</keyword>
<dbReference type="GO" id="GO:0009306">
    <property type="term" value="P:protein secretion"/>
    <property type="evidence" value="ECO:0007669"/>
    <property type="project" value="UniProtKB-UniRule"/>
</dbReference>
<dbReference type="AlphaFoldDB" id="A0A5J6MIC2"/>
<feature type="transmembrane region" description="Helical" evidence="12">
    <location>
        <begin position="51"/>
        <end position="75"/>
    </location>
</feature>
<dbReference type="KEGG" id="htq:FRZ44_24890"/>
<dbReference type="NCBIfam" id="TIGR00810">
    <property type="entry name" value="secG"/>
    <property type="match status" value="1"/>
</dbReference>
<comment type="subcellular location">
    <subcellularLocation>
        <location evidence="1 12">Cell membrane</location>
        <topology evidence="1 12">Multi-pass membrane protein</topology>
    </subcellularLocation>
</comment>
<dbReference type="GO" id="GO:0043952">
    <property type="term" value="P:protein transport by the Sec complex"/>
    <property type="evidence" value="ECO:0007669"/>
    <property type="project" value="TreeGrafter"/>
</dbReference>
<keyword evidence="4 12" id="KW-0813">Transport</keyword>
<comment type="function">
    <text evidence="11 12">Involved in protein export. Participates in an early event of protein translocation.</text>
</comment>
<evidence type="ECO:0000256" key="5">
    <source>
        <dbReference type="ARBA" id="ARBA00022475"/>
    </source>
</evidence>
<keyword evidence="10 12" id="KW-0472">Membrane</keyword>
<evidence type="ECO:0000313" key="15">
    <source>
        <dbReference type="Proteomes" id="UP000326202"/>
    </source>
</evidence>
<evidence type="ECO:0000256" key="1">
    <source>
        <dbReference type="ARBA" id="ARBA00004651"/>
    </source>
</evidence>
<evidence type="ECO:0000256" key="12">
    <source>
        <dbReference type="RuleBase" id="RU365087"/>
    </source>
</evidence>
<evidence type="ECO:0000256" key="4">
    <source>
        <dbReference type="ARBA" id="ARBA00022448"/>
    </source>
</evidence>
<keyword evidence="7 12" id="KW-0653">Protein transport</keyword>
<keyword evidence="9 12" id="KW-0811">Translocation</keyword>
<proteinExistence type="inferred from homology"/>
<name>A0A5J6MIC2_9PROT</name>
<evidence type="ECO:0000256" key="9">
    <source>
        <dbReference type="ARBA" id="ARBA00023010"/>
    </source>
</evidence>
<accession>A0A5J6MIC2</accession>
<dbReference type="Pfam" id="PF03840">
    <property type="entry name" value="SecG"/>
    <property type="match status" value="1"/>
</dbReference>
<evidence type="ECO:0000256" key="13">
    <source>
        <dbReference type="SAM" id="MobiDB-lite"/>
    </source>
</evidence>
<dbReference type="RefSeq" id="WP_151177472.1">
    <property type="nucleotide sequence ID" value="NZ_CP042906.1"/>
</dbReference>
<keyword evidence="8 12" id="KW-1133">Transmembrane helix</keyword>
<dbReference type="PANTHER" id="PTHR34182:SF1">
    <property type="entry name" value="PROTEIN-EXPORT MEMBRANE PROTEIN SECG"/>
    <property type="match status" value="1"/>
</dbReference>
<dbReference type="GO" id="GO:0065002">
    <property type="term" value="P:intracellular protein transmembrane transport"/>
    <property type="evidence" value="ECO:0007669"/>
    <property type="project" value="TreeGrafter"/>
</dbReference>
<organism evidence="14 15">
    <name type="scientific">Hypericibacter terrae</name>
    <dbReference type="NCBI Taxonomy" id="2602015"/>
    <lineage>
        <taxon>Bacteria</taxon>
        <taxon>Pseudomonadati</taxon>
        <taxon>Pseudomonadota</taxon>
        <taxon>Alphaproteobacteria</taxon>
        <taxon>Rhodospirillales</taxon>
        <taxon>Dongiaceae</taxon>
        <taxon>Hypericibacter</taxon>
    </lineage>
</organism>